<dbReference type="AlphaFoldDB" id="A0A3P7RA85"/>
<proteinExistence type="predicted"/>
<reference evidence="1 2" key="1">
    <citation type="submission" date="2018-11" db="EMBL/GenBank/DDBJ databases">
        <authorList>
            <consortium name="Pathogen Informatics"/>
        </authorList>
    </citation>
    <scope>NUCLEOTIDE SEQUENCE [LARGE SCALE GENOMIC DNA]</scope>
</reference>
<evidence type="ECO:0000313" key="2">
    <source>
        <dbReference type="Proteomes" id="UP000281553"/>
    </source>
</evidence>
<sequence length="103" mass="10867">MVTFLRVSCAEGDGGFTTSQRWTEAVFEGVQGLASPVPLGASGVIFTQANCNNGRLVEALKTVPLAATGQRLIIQQPRLSVGEPLMRVSPISVMGPVIFIPVL</sequence>
<dbReference type="Proteomes" id="UP000281553">
    <property type="component" value="Unassembled WGS sequence"/>
</dbReference>
<keyword evidence="2" id="KW-1185">Reference proteome</keyword>
<accession>A0A3P7RA85</accession>
<organism evidence="1 2">
    <name type="scientific">Dibothriocephalus latus</name>
    <name type="common">Fish tapeworm</name>
    <name type="synonym">Diphyllobothrium latum</name>
    <dbReference type="NCBI Taxonomy" id="60516"/>
    <lineage>
        <taxon>Eukaryota</taxon>
        <taxon>Metazoa</taxon>
        <taxon>Spiralia</taxon>
        <taxon>Lophotrochozoa</taxon>
        <taxon>Platyhelminthes</taxon>
        <taxon>Cestoda</taxon>
        <taxon>Eucestoda</taxon>
        <taxon>Diphyllobothriidea</taxon>
        <taxon>Diphyllobothriidae</taxon>
        <taxon>Dibothriocephalus</taxon>
    </lineage>
</organism>
<gene>
    <name evidence="1" type="ORF">DILT_LOCUS18302</name>
</gene>
<name>A0A3P7RA85_DIBLA</name>
<protein>
    <submittedName>
        <fullName evidence="1">Uncharacterized protein</fullName>
    </submittedName>
</protein>
<dbReference type="EMBL" id="UYRU01099197">
    <property type="protein sequence ID" value="VDN40632.1"/>
    <property type="molecule type" value="Genomic_DNA"/>
</dbReference>
<evidence type="ECO:0000313" key="1">
    <source>
        <dbReference type="EMBL" id="VDN40632.1"/>
    </source>
</evidence>